<dbReference type="PANTHER" id="PTHR39153:SF1">
    <property type="entry name" value="AGR244WP"/>
    <property type="match status" value="1"/>
</dbReference>
<organism evidence="1 2">
    <name type="scientific">Cladonia borealis</name>
    <dbReference type="NCBI Taxonomy" id="184061"/>
    <lineage>
        <taxon>Eukaryota</taxon>
        <taxon>Fungi</taxon>
        <taxon>Dikarya</taxon>
        <taxon>Ascomycota</taxon>
        <taxon>Pezizomycotina</taxon>
        <taxon>Lecanoromycetes</taxon>
        <taxon>OSLEUM clade</taxon>
        <taxon>Lecanoromycetidae</taxon>
        <taxon>Lecanorales</taxon>
        <taxon>Lecanorineae</taxon>
        <taxon>Cladoniaceae</taxon>
        <taxon>Cladonia</taxon>
    </lineage>
</organism>
<protein>
    <recommendedName>
        <fullName evidence="3">Imidazoleglycerol-phosphate dehydratase</fullName>
    </recommendedName>
</protein>
<keyword evidence="2" id="KW-1185">Reference proteome</keyword>
<dbReference type="Proteomes" id="UP001166286">
    <property type="component" value="Unassembled WGS sequence"/>
</dbReference>
<reference evidence="1" key="1">
    <citation type="submission" date="2023-03" db="EMBL/GenBank/DDBJ databases">
        <title>Complete genome of Cladonia borealis.</title>
        <authorList>
            <person name="Park H."/>
        </authorList>
    </citation>
    <scope>NUCLEOTIDE SEQUENCE</scope>
    <source>
        <strain evidence="1">ANT050790</strain>
    </source>
</reference>
<dbReference type="InterPro" id="IPR038882">
    <property type="entry name" value="Rcf3"/>
</dbReference>
<evidence type="ECO:0008006" key="3">
    <source>
        <dbReference type="Google" id="ProtNLM"/>
    </source>
</evidence>
<dbReference type="EMBL" id="JAFEKC020000009">
    <property type="protein sequence ID" value="KAK0512810.1"/>
    <property type="molecule type" value="Genomic_DNA"/>
</dbReference>
<gene>
    <name evidence="1" type="ORF">JMJ35_004827</name>
</gene>
<evidence type="ECO:0000313" key="1">
    <source>
        <dbReference type="EMBL" id="KAK0512810.1"/>
    </source>
</evidence>
<dbReference type="PANTHER" id="PTHR39153">
    <property type="entry name" value="AGR244WP"/>
    <property type="match status" value="1"/>
</dbReference>
<evidence type="ECO:0000313" key="2">
    <source>
        <dbReference type="Proteomes" id="UP001166286"/>
    </source>
</evidence>
<accession>A0AA39R2Z5</accession>
<name>A0AA39R2Z5_9LECA</name>
<sequence length="118" mass="13423">MPRYGQKTDEEISRAGSEALRGAVVGGAKWGLICAGLGVAGYYLSPIYRGLTVQFKVYIQMSGMTLGGWLEADRRVRAYEFAARRERKRMGDEAVWRHWESMMQDEGRKEVTKKQENS</sequence>
<dbReference type="AlphaFoldDB" id="A0AA39R2Z5"/>
<comment type="caution">
    <text evidence="1">The sequence shown here is derived from an EMBL/GenBank/DDBJ whole genome shotgun (WGS) entry which is preliminary data.</text>
</comment>
<proteinExistence type="predicted"/>